<dbReference type="Gene3D" id="3.90.226.30">
    <property type="match status" value="1"/>
</dbReference>
<gene>
    <name evidence="3" type="ORF">HDF15_003671</name>
</gene>
<feature type="domain" description="LarA-like N-terminal" evidence="2">
    <location>
        <begin position="15"/>
        <end position="185"/>
    </location>
</feature>
<comment type="caution">
    <text evidence="3">The sequence shown here is derived from an EMBL/GenBank/DDBJ whole genome shotgun (WGS) entry which is preliminary data.</text>
</comment>
<evidence type="ECO:0000313" key="4">
    <source>
        <dbReference type="Proteomes" id="UP000584867"/>
    </source>
</evidence>
<evidence type="ECO:0000313" key="3">
    <source>
        <dbReference type="EMBL" id="MBB5065308.1"/>
    </source>
</evidence>
<feature type="compositionally biased region" description="Basic and acidic residues" evidence="1">
    <location>
        <begin position="423"/>
        <end position="436"/>
    </location>
</feature>
<evidence type="ECO:0000256" key="1">
    <source>
        <dbReference type="SAM" id="MobiDB-lite"/>
    </source>
</evidence>
<dbReference type="PANTHER" id="PTHR33171">
    <property type="entry name" value="LAR_N DOMAIN-CONTAINING PROTEIN"/>
    <property type="match status" value="1"/>
</dbReference>
<name>A0A7W7ZT36_9BACT</name>
<dbReference type="Pfam" id="PF09861">
    <property type="entry name" value="Lar_N"/>
    <property type="match status" value="1"/>
</dbReference>
<dbReference type="PANTHER" id="PTHR33171:SF17">
    <property type="entry name" value="LARA-LIKE N-TERMINAL DOMAIN-CONTAINING PROTEIN"/>
    <property type="match status" value="1"/>
</dbReference>
<organism evidence="3 4">
    <name type="scientific">Granulicella mallensis</name>
    <dbReference type="NCBI Taxonomy" id="940614"/>
    <lineage>
        <taxon>Bacteria</taxon>
        <taxon>Pseudomonadati</taxon>
        <taxon>Acidobacteriota</taxon>
        <taxon>Terriglobia</taxon>
        <taxon>Terriglobales</taxon>
        <taxon>Acidobacteriaceae</taxon>
        <taxon>Granulicella</taxon>
    </lineage>
</organism>
<proteinExistence type="predicted"/>
<reference evidence="3 4" key="1">
    <citation type="submission" date="2020-08" db="EMBL/GenBank/DDBJ databases">
        <title>Genomic Encyclopedia of Type Strains, Phase IV (KMG-V): Genome sequencing to study the core and pangenomes of soil and plant-associated prokaryotes.</title>
        <authorList>
            <person name="Whitman W."/>
        </authorList>
    </citation>
    <scope>NUCLEOTIDE SEQUENCE [LARGE SCALE GENOMIC DNA]</scope>
    <source>
        <strain evidence="3 4">X5P3</strain>
    </source>
</reference>
<evidence type="ECO:0000259" key="2">
    <source>
        <dbReference type="Pfam" id="PF09861"/>
    </source>
</evidence>
<dbReference type="InterPro" id="IPR043166">
    <property type="entry name" value="LarA-like_C"/>
</dbReference>
<dbReference type="GO" id="GO:0050043">
    <property type="term" value="F:lactate racemase activity"/>
    <property type="evidence" value="ECO:0007669"/>
    <property type="project" value="InterPro"/>
</dbReference>
<dbReference type="InterPro" id="IPR048068">
    <property type="entry name" value="LarA-like"/>
</dbReference>
<dbReference type="Proteomes" id="UP000584867">
    <property type="component" value="Unassembled WGS sequence"/>
</dbReference>
<dbReference type="AlphaFoldDB" id="A0A7W7ZT36"/>
<dbReference type="EMBL" id="JACHIO010000015">
    <property type="protein sequence ID" value="MBB5065308.1"/>
    <property type="molecule type" value="Genomic_DNA"/>
</dbReference>
<dbReference type="Gene3D" id="3.40.50.11440">
    <property type="match status" value="1"/>
</dbReference>
<protein>
    <submittedName>
        <fullName evidence="3">Nickel-dependent lactate racemase</fullName>
    </submittedName>
</protein>
<dbReference type="InterPro" id="IPR018657">
    <property type="entry name" value="LarA-like_N"/>
</dbReference>
<sequence>MPWFTIEEDALSQQQIAEACTRLLAEARTRINGDLKRVLLLPPDLTRAHSGAGHITELLYRELDAAGAHVEVIPTLGQHVPHTEAENKWMFGSIPHERIFAHDWRNGCTHVGVVPGRYVDATTGGAADWDIPIDLNTKLMTEQWDLVINVGHVVPHEVLGFANHNKNYFIGVAGKDTICASHIAAAVYGIENNLGCLVTPLRACFNYAEEKYMKNVPDCYIQIVMQRDKENKLVTSGLFVGDDLETYLQAARRSREQNITVFDKPIKKVVAVMQADEFRATWVANKAVYRTRMAIADGGELLILAPGVERFGEQPEVDALIRKYGYKGTPYTLALYKTEADMQAIPHGVAHLIHGSSEGRFTITYAPGHLTKAEIEQVGYNYADLAEMQARYNPATMKEGWNTMPDGEEVFYISTPSAGLWATKDKLNDPHRRDLSSPEQLAEAEKAAQ</sequence>
<feature type="region of interest" description="Disordered" evidence="1">
    <location>
        <begin position="423"/>
        <end position="449"/>
    </location>
</feature>
<accession>A0A7W7ZT36</accession>